<evidence type="ECO:0000259" key="1">
    <source>
        <dbReference type="Pfam" id="PF00850"/>
    </source>
</evidence>
<dbReference type="EMBL" id="ADBJ01000032">
    <property type="protein sequence ID" value="EFA79720.1"/>
    <property type="molecule type" value="Genomic_DNA"/>
</dbReference>
<dbReference type="PANTHER" id="PTHR10625">
    <property type="entry name" value="HISTONE DEACETYLASE HDAC1-RELATED"/>
    <property type="match status" value="1"/>
</dbReference>
<dbReference type="RefSeq" id="XP_020431841.1">
    <property type="nucleotide sequence ID" value="XM_020578246.1"/>
</dbReference>
<dbReference type="Proteomes" id="UP000001396">
    <property type="component" value="Unassembled WGS sequence"/>
</dbReference>
<sequence length="344" mass="36729">MYFAPRPNGASATAMIAHCLSEGHIESPARLESALESITKVQPDLRDSNDIPLLSDFVNDRLASDQDILLAHSAEFLAEFKRLENGEKIAEPKHFPNCGVNPVTTTYAARAAAGSLLELLSMVGGQNDNSTTQSLLLRGLAVVRPPGHHCTREKSSGNGILNNVAIAALTASKKLNKRVLIVDLDIHLSGGTSDCIKGDDNILLVDVYGARGQEIRTMARLQGRSWQVRESFDNTVAINVSLIDSSAGDHVYLGDQVLGEVLSAVNSHQPNLILFSIGFDSCAGDDEGFEFTANGYGQFIQTVCESAATNGIPVIGVLEGGYKPQIVEKGVRQVSLAMASTITL</sequence>
<comment type="caution">
    <text evidence="2">The sequence shown here is derived from an EMBL/GenBank/DDBJ whole genome shotgun (WGS) entry which is preliminary data.</text>
</comment>
<dbReference type="Pfam" id="PF00850">
    <property type="entry name" value="Hist_deacetyl"/>
    <property type="match status" value="1"/>
</dbReference>
<name>D3BFW0_HETP5</name>
<dbReference type="SUPFAM" id="SSF52768">
    <property type="entry name" value="Arginase/deacetylase"/>
    <property type="match status" value="1"/>
</dbReference>
<dbReference type="PRINTS" id="PR01270">
    <property type="entry name" value="HDASUPER"/>
</dbReference>
<dbReference type="Gene3D" id="3.40.800.20">
    <property type="entry name" value="Histone deacetylase domain"/>
    <property type="match status" value="1"/>
</dbReference>
<keyword evidence="3" id="KW-1185">Reference proteome</keyword>
<dbReference type="InterPro" id="IPR023696">
    <property type="entry name" value="Ureohydrolase_dom_sf"/>
</dbReference>
<organism evidence="2 3">
    <name type="scientific">Heterostelium pallidum (strain ATCC 26659 / Pp 5 / PN500)</name>
    <name type="common">Cellular slime mold</name>
    <name type="synonym">Polysphondylium pallidum</name>
    <dbReference type="NCBI Taxonomy" id="670386"/>
    <lineage>
        <taxon>Eukaryota</taxon>
        <taxon>Amoebozoa</taxon>
        <taxon>Evosea</taxon>
        <taxon>Eumycetozoa</taxon>
        <taxon>Dictyostelia</taxon>
        <taxon>Acytosteliales</taxon>
        <taxon>Acytosteliaceae</taxon>
        <taxon>Heterostelium</taxon>
    </lineage>
</organism>
<dbReference type="InterPro" id="IPR023801">
    <property type="entry name" value="His_deacetylse_dom"/>
</dbReference>
<protein>
    <recommendedName>
        <fullName evidence="1">Histone deacetylase domain-containing protein</fullName>
    </recommendedName>
</protein>
<reference evidence="2 3" key="1">
    <citation type="journal article" date="2011" name="Genome Res.">
        <title>Phylogeny-wide analysis of social amoeba genomes highlights ancient origins for complex intercellular communication.</title>
        <authorList>
            <person name="Heidel A.J."/>
            <person name="Lawal H.M."/>
            <person name="Felder M."/>
            <person name="Schilde C."/>
            <person name="Helps N.R."/>
            <person name="Tunggal B."/>
            <person name="Rivero F."/>
            <person name="John U."/>
            <person name="Schleicher M."/>
            <person name="Eichinger L."/>
            <person name="Platzer M."/>
            <person name="Noegel A.A."/>
            <person name="Schaap P."/>
            <person name="Gloeckner G."/>
        </authorList>
    </citation>
    <scope>NUCLEOTIDE SEQUENCE [LARGE SCALE GENOMIC DNA]</scope>
    <source>
        <strain evidence="3">ATCC 26659 / Pp 5 / PN500</strain>
    </source>
</reference>
<evidence type="ECO:0000313" key="2">
    <source>
        <dbReference type="EMBL" id="EFA79720.1"/>
    </source>
</evidence>
<gene>
    <name evidence="2" type="ORF">PPL_07411</name>
</gene>
<proteinExistence type="predicted"/>
<accession>D3BFW0</accession>
<dbReference type="InParanoid" id="D3BFW0"/>
<dbReference type="GO" id="GO:0040029">
    <property type="term" value="P:epigenetic regulation of gene expression"/>
    <property type="evidence" value="ECO:0007669"/>
    <property type="project" value="TreeGrafter"/>
</dbReference>
<feature type="domain" description="Histone deacetylase" evidence="1">
    <location>
        <begin position="24"/>
        <end position="335"/>
    </location>
</feature>
<evidence type="ECO:0000313" key="3">
    <source>
        <dbReference type="Proteomes" id="UP000001396"/>
    </source>
</evidence>
<dbReference type="AlphaFoldDB" id="D3BFW0"/>
<dbReference type="GO" id="GO:0000118">
    <property type="term" value="C:histone deacetylase complex"/>
    <property type="evidence" value="ECO:0007669"/>
    <property type="project" value="TreeGrafter"/>
</dbReference>
<dbReference type="GO" id="GO:0004407">
    <property type="term" value="F:histone deacetylase activity"/>
    <property type="evidence" value="ECO:0007669"/>
    <property type="project" value="TreeGrafter"/>
</dbReference>
<dbReference type="PANTHER" id="PTHR10625:SF45">
    <property type="entry name" value="HISTONE DEACETYLASE DOMAIN-CONTAINING PROTEIN"/>
    <property type="match status" value="1"/>
</dbReference>
<dbReference type="STRING" id="670386.D3BFW0"/>
<dbReference type="InterPro" id="IPR037138">
    <property type="entry name" value="His_deacetylse_dom_sf"/>
</dbReference>
<dbReference type="GeneID" id="31362892"/>
<dbReference type="InterPro" id="IPR000286">
    <property type="entry name" value="HDACs"/>
</dbReference>